<feature type="region of interest" description="Disordered" evidence="1">
    <location>
        <begin position="22"/>
        <end position="80"/>
    </location>
</feature>
<feature type="region of interest" description="Disordered" evidence="1">
    <location>
        <begin position="220"/>
        <end position="250"/>
    </location>
</feature>
<sequence>MNSRRNLGSTVPEAYNGMAVFSGDMNNNKRHQSEQEPVRYKRGKRRKSITLTRKDMPAVRPKSPATVWPHPRPMKRSDSNISRVSVASEFATIAEDEVCNDFGGDVWQSYPQVPCRRVSFSSAPTASPSLLTNWRLSSSSLVDNSSLSSSLGKPSRRRVSIISLQRSDSTASSLLDLNARRLSTVSDAVVVRKNARSRRRGSADGYAEHYRRVSADGHSLVTGRRSFPPLQPTSRRYHRSTGPAYQSYPPPDMDNVAIQHEGEQSGDIQEGSMADTEDLSYEATLRRASLASIHEMHHAVTLLKNQKALAKLQKAARRNSRDGLKEGFSARRSSLRRSSPIQPVDSASSHARGSTASLDTHLRRLSISSSIQDMHQKMTLIKEGQMVKRLNSKVHFSVVEDAARPSSYRRGSLAGGRRRSSVAGSPASAPSIGSMPADRGRRGSEDSDSYNSFSSGDYSSSSSGSSSYYSGSSFSDSSSDTDSSLDWGTSSNSGSEVSDNSRSSHEGNYSSEDGSGPRASSADSSTETDSGNGTLSSSHGSKSEGQPKGVPELAGPSGLGWVGRTSPKTQSNIYTNTKETYFQYPDTIPQAAVRSAIDTSDKKVTRGRVQSKACVLL</sequence>
<dbReference type="OMA" id="IHEMHHA"/>
<dbReference type="GeneID" id="110984272"/>
<dbReference type="KEGG" id="aplc:110984272"/>
<evidence type="ECO:0000313" key="3">
    <source>
        <dbReference type="RefSeq" id="XP_022099978.1"/>
    </source>
</evidence>
<feature type="compositionally biased region" description="Basic and acidic residues" evidence="1">
    <location>
        <begin position="319"/>
        <end position="329"/>
    </location>
</feature>
<feature type="compositionally biased region" description="Polar residues" evidence="1">
    <location>
        <begin position="345"/>
        <end position="357"/>
    </location>
</feature>
<name>A0A8B7Z2Y2_ACAPL</name>
<dbReference type="OrthoDB" id="10533395at2759"/>
<dbReference type="RefSeq" id="XP_022099978.1">
    <property type="nucleotide sequence ID" value="XM_022244286.1"/>
</dbReference>
<feature type="compositionally biased region" description="Low complexity" evidence="1">
    <location>
        <begin position="330"/>
        <end position="339"/>
    </location>
</feature>
<organism evidence="2 3">
    <name type="scientific">Acanthaster planci</name>
    <name type="common">Crown-of-thorns starfish</name>
    <dbReference type="NCBI Taxonomy" id="133434"/>
    <lineage>
        <taxon>Eukaryota</taxon>
        <taxon>Metazoa</taxon>
        <taxon>Echinodermata</taxon>
        <taxon>Eleutherozoa</taxon>
        <taxon>Asterozoa</taxon>
        <taxon>Asteroidea</taxon>
        <taxon>Valvatacea</taxon>
        <taxon>Valvatida</taxon>
        <taxon>Acanthasteridae</taxon>
        <taxon>Acanthaster</taxon>
    </lineage>
</organism>
<evidence type="ECO:0000313" key="2">
    <source>
        <dbReference type="Proteomes" id="UP000694845"/>
    </source>
</evidence>
<keyword evidence="2" id="KW-1185">Reference proteome</keyword>
<gene>
    <name evidence="3" type="primary">LOC110984272</name>
</gene>
<proteinExistence type="predicted"/>
<protein>
    <submittedName>
        <fullName evidence="3">Sericin 1-like</fullName>
    </submittedName>
</protein>
<dbReference type="AlphaFoldDB" id="A0A8B7Z2Y2"/>
<evidence type="ECO:0000256" key="1">
    <source>
        <dbReference type="SAM" id="MobiDB-lite"/>
    </source>
</evidence>
<feature type="region of interest" description="Disordered" evidence="1">
    <location>
        <begin position="313"/>
        <end position="357"/>
    </location>
</feature>
<reference evidence="3" key="1">
    <citation type="submission" date="2025-08" db="UniProtKB">
        <authorList>
            <consortium name="RefSeq"/>
        </authorList>
    </citation>
    <scope>IDENTIFICATION</scope>
</reference>
<feature type="region of interest" description="Disordered" evidence="1">
    <location>
        <begin position="402"/>
        <end position="572"/>
    </location>
</feature>
<dbReference type="Proteomes" id="UP000694845">
    <property type="component" value="Unplaced"/>
</dbReference>
<feature type="compositionally biased region" description="Low complexity" evidence="1">
    <location>
        <begin position="519"/>
        <end position="530"/>
    </location>
</feature>
<feature type="compositionally biased region" description="Polar residues" evidence="1">
    <location>
        <begin position="531"/>
        <end position="544"/>
    </location>
</feature>
<accession>A0A8B7Z2Y2</accession>
<feature type="compositionally biased region" description="Low complexity" evidence="1">
    <location>
        <begin position="449"/>
        <end position="501"/>
    </location>
</feature>
<feature type="compositionally biased region" description="Low complexity" evidence="1">
    <location>
        <begin position="421"/>
        <end position="437"/>
    </location>
</feature>